<evidence type="ECO:0000313" key="2">
    <source>
        <dbReference type="Proteomes" id="UP000683925"/>
    </source>
</evidence>
<dbReference type="OrthoDB" id="10520119at2759"/>
<evidence type="ECO:0000313" key="1">
    <source>
        <dbReference type="EMBL" id="CAD8214632.1"/>
    </source>
</evidence>
<protein>
    <submittedName>
        <fullName evidence="1">Uncharacterized protein</fullName>
    </submittedName>
</protein>
<dbReference type="EMBL" id="CAJJDP010000188">
    <property type="protein sequence ID" value="CAD8214632.1"/>
    <property type="molecule type" value="Genomic_DNA"/>
</dbReference>
<sequence length="59" mass="6792">MKICLYQAVMIRLFSLGQSKLNGSVHKHSKIIKILFVHQVSLTNKIKLFLVDIKINLNN</sequence>
<keyword evidence="2" id="KW-1185">Reference proteome</keyword>
<reference evidence="1" key="1">
    <citation type="submission" date="2021-01" db="EMBL/GenBank/DDBJ databases">
        <authorList>
            <consortium name="Genoscope - CEA"/>
            <person name="William W."/>
        </authorList>
    </citation>
    <scope>NUCLEOTIDE SEQUENCE</scope>
</reference>
<accession>A0A8S1YQW8</accession>
<proteinExistence type="predicted"/>
<comment type="caution">
    <text evidence="1">The sequence shown here is derived from an EMBL/GenBank/DDBJ whole genome shotgun (WGS) entry which is preliminary data.</text>
</comment>
<dbReference type="AlphaFoldDB" id="A0A8S1YQW8"/>
<dbReference type="Proteomes" id="UP000683925">
    <property type="component" value="Unassembled WGS sequence"/>
</dbReference>
<gene>
    <name evidence="1" type="ORF">POCTA_138.1.T1840005</name>
</gene>
<name>A0A8S1YQW8_PAROT</name>
<organism evidence="1 2">
    <name type="scientific">Paramecium octaurelia</name>
    <dbReference type="NCBI Taxonomy" id="43137"/>
    <lineage>
        <taxon>Eukaryota</taxon>
        <taxon>Sar</taxon>
        <taxon>Alveolata</taxon>
        <taxon>Ciliophora</taxon>
        <taxon>Intramacronucleata</taxon>
        <taxon>Oligohymenophorea</taxon>
        <taxon>Peniculida</taxon>
        <taxon>Parameciidae</taxon>
        <taxon>Paramecium</taxon>
    </lineage>
</organism>